<dbReference type="CDD" id="cd00082">
    <property type="entry name" value="HisKA"/>
    <property type="match status" value="1"/>
</dbReference>
<dbReference type="SUPFAM" id="SSF55785">
    <property type="entry name" value="PYP-like sensor domain (PAS domain)"/>
    <property type="match status" value="1"/>
</dbReference>
<dbReference type="SUPFAM" id="SSF47384">
    <property type="entry name" value="Homodimeric domain of signal transducing histidine kinase"/>
    <property type="match status" value="1"/>
</dbReference>
<dbReference type="SMART" id="SM00448">
    <property type="entry name" value="REC"/>
    <property type="match status" value="1"/>
</dbReference>
<dbReference type="Pfam" id="PF02518">
    <property type="entry name" value="HATPase_c"/>
    <property type="match status" value="1"/>
</dbReference>
<proteinExistence type="predicted"/>
<sequence length="513" mass="55849">MSDIHKTHHRAHETAETAEQFRILVQGVTDYAIYMLSPAGVVTSWNVGAERIKGYSHAEILGRHFSCFYTDADRADGAPAMILATAAREGRAEREGWRVRKDGSRFWAHVVVDAIRDERGELLGFAKVTRDITERKQSAAALEKANVALFQAQKMEAIGRLTGGVAHDFNNLLAVLSNGLQVLATQSRTHLDMKMIDGMRRAIDRGASLTQQLLSFARQQPLRPEVHDLNLLIRDFEPMLVKVRADNRTKCELDLTGDSAFALVDAARFEATLLNLVVNAVDAMHDGGTVTVATATVESDRAVTAVLTAGRYVRISVSDTGTGMPQKVLEQAFEPFFTTKPAGKGTGLGLSQVYGFITQSGGDVVISSVEGEGTTIDLYLPMAQAVESASTFAASKVETVLLVEDEPDVLGLATELFRSIGYEVVVAASASEAVAILKERNDIDVVFTDITMPHGMSGMDLAHHVRAGYPDVKVVLTSGYPLATLRDEYGAFNEFPFVYKPYRLADLARALRA</sequence>
<feature type="domain" description="PAS" evidence="7">
    <location>
        <begin position="17"/>
        <end position="63"/>
    </location>
</feature>
<dbReference type="SMART" id="SM00086">
    <property type="entry name" value="PAC"/>
    <property type="match status" value="1"/>
</dbReference>
<evidence type="ECO:0000259" key="5">
    <source>
        <dbReference type="PROSITE" id="PS50109"/>
    </source>
</evidence>
<organism evidence="9 10">
    <name type="scientific">Paraburkholderia caribensis</name>
    <dbReference type="NCBI Taxonomy" id="75105"/>
    <lineage>
        <taxon>Bacteria</taxon>
        <taxon>Pseudomonadati</taxon>
        <taxon>Pseudomonadota</taxon>
        <taxon>Betaproteobacteria</taxon>
        <taxon>Burkholderiales</taxon>
        <taxon>Burkholderiaceae</taxon>
        <taxon>Paraburkholderia</taxon>
    </lineage>
</organism>
<dbReference type="InterPro" id="IPR035965">
    <property type="entry name" value="PAS-like_dom_sf"/>
</dbReference>
<dbReference type="InterPro" id="IPR011006">
    <property type="entry name" value="CheY-like_superfamily"/>
</dbReference>
<dbReference type="PANTHER" id="PTHR43065">
    <property type="entry name" value="SENSOR HISTIDINE KINASE"/>
    <property type="match status" value="1"/>
</dbReference>
<dbReference type="Gene3D" id="3.40.50.2300">
    <property type="match status" value="1"/>
</dbReference>
<feature type="domain" description="PAC" evidence="8">
    <location>
        <begin position="92"/>
        <end position="144"/>
    </location>
</feature>
<evidence type="ECO:0000313" key="10">
    <source>
        <dbReference type="Proteomes" id="UP001462961"/>
    </source>
</evidence>
<dbReference type="PROSITE" id="PS50112">
    <property type="entry name" value="PAS"/>
    <property type="match status" value="1"/>
</dbReference>
<dbReference type="InterPro" id="IPR004358">
    <property type="entry name" value="Sig_transdc_His_kin-like_C"/>
</dbReference>
<evidence type="ECO:0000256" key="2">
    <source>
        <dbReference type="ARBA" id="ARBA00012438"/>
    </source>
</evidence>
<feature type="domain" description="Response regulatory" evidence="6">
    <location>
        <begin position="399"/>
        <end position="513"/>
    </location>
</feature>
<dbReference type="Pfam" id="PF13426">
    <property type="entry name" value="PAS_9"/>
    <property type="match status" value="1"/>
</dbReference>
<dbReference type="SUPFAM" id="SSF52172">
    <property type="entry name" value="CheY-like"/>
    <property type="match status" value="1"/>
</dbReference>
<dbReference type="EMBL" id="JAYLVJ010000037">
    <property type="protein sequence ID" value="MEO1757376.1"/>
    <property type="molecule type" value="Genomic_DNA"/>
</dbReference>
<dbReference type="SUPFAM" id="SSF55874">
    <property type="entry name" value="ATPase domain of HSP90 chaperone/DNA topoisomerase II/histidine kinase"/>
    <property type="match status" value="1"/>
</dbReference>
<dbReference type="EC" id="2.7.13.3" evidence="2"/>
<dbReference type="InterPro" id="IPR036097">
    <property type="entry name" value="HisK_dim/P_sf"/>
</dbReference>
<dbReference type="NCBIfam" id="TIGR00229">
    <property type="entry name" value="sensory_box"/>
    <property type="match status" value="1"/>
</dbReference>
<dbReference type="Gene3D" id="3.30.450.20">
    <property type="entry name" value="PAS domain"/>
    <property type="match status" value="1"/>
</dbReference>
<name>A0ABV0E4B0_9BURK</name>
<keyword evidence="10" id="KW-1185">Reference proteome</keyword>
<dbReference type="GO" id="GO:0005524">
    <property type="term" value="F:ATP binding"/>
    <property type="evidence" value="ECO:0007669"/>
    <property type="project" value="UniProtKB-KW"/>
</dbReference>
<dbReference type="PROSITE" id="PS50109">
    <property type="entry name" value="HIS_KIN"/>
    <property type="match status" value="1"/>
</dbReference>
<evidence type="ECO:0000313" key="9">
    <source>
        <dbReference type="EMBL" id="MEO1757376.1"/>
    </source>
</evidence>
<dbReference type="InterPro" id="IPR000014">
    <property type="entry name" value="PAS"/>
</dbReference>
<feature type="domain" description="Histidine kinase" evidence="5">
    <location>
        <begin position="164"/>
        <end position="384"/>
    </location>
</feature>
<evidence type="ECO:0000259" key="8">
    <source>
        <dbReference type="PROSITE" id="PS50113"/>
    </source>
</evidence>
<gene>
    <name evidence="9" type="ORF">VOI32_26005</name>
</gene>
<keyword evidence="3 4" id="KW-0597">Phosphoprotein</keyword>
<feature type="modified residue" description="4-aspartylphosphate" evidence="4">
    <location>
        <position position="449"/>
    </location>
</feature>
<keyword evidence="9" id="KW-0547">Nucleotide-binding</keyword>
<comment type="caution">
    <text evidence="9">The sequence shown here is derived from an EMBL/GenBank/DDBJ whole genome shotgun (WGS) entry which is preliminary data.</text>
</comment>
<comment type="catalytic activity">
    <reaction evidence="1">
        <text>ATP + protein L-histidine = ADP + protein N-phospho-L-histidine.</text>
        <dbReference type="EC" id="2.7.13.3"/>
    </reaction>
</comment>
<dbReference type="InterPro" id="IPR001789">
    <property type="entry name" value="Sig_transdc_resp-reg_receiver"/>
</dbReference>
<dbReference type="InterPro" id="IPR000700">
    <property type="entry name" value="PAS-assoc_C"/>
</dbReference>
<dbReference type="SMART" id="SM00388">
    <property type="entry name" value="HisKA"/>
    <property type="match status" value="1"/>
</dbReference>
<dbReference type="RefSeq" id="WP_107202642.1">
    <property type="nucleotide sequence ID" value="NZ_CP015960.1"/>
</dbReference>
<dbReference type="Gene3D" id="3.30.565.10">
    <property type="entry name" value="Histidine kinase-like ATPase, C-terminal domain"/>
    <property type="match status" value="1"/>
</dbReference>
<evidence type="ECO:0000259" key="6">
    <source>
        <dbReference type="PROSITE" id="PS50110"/>
    </source>
</evidence>
<keyword evidence="9" id="KW-0067">ATP-binding</keyword>
<dbReference type="Pfam" id="PF00072">
    <property type="entry name" value="Response_reg"/>
    <property type="match status" value="1"/>
</dbReference>
<protein>
    <recommendedName>
        <fullName evidence="2">histidine kinase</fullName>
        <ecNumber evidence="2">2.7.13.3</ecNumber>
    </recommendedName>
</protein>
<dbReference type="Proteomes" id="UP001462961">
    <property type="component" value="Unassembled WGS sequence"/>
</dbReference>
<evidence type="ECO:0000256" key="1">
    <source>
        <dbReference type="ARBA" id="ARBA00000085"/>
    </source>
</evidence>
<dbReference type="InterPro" id="IPR003661">
    <property type="entry name" value="HisK_dim/P_dom"/>
</dbReference>
<reference evidence="9 10" key="1">
    <citation type="submission" date="2024-01" db="EMBL/GenBank/DDBJ databases">
        <title>The diversity of rhizobia nodulating Mimosa spp. in eleven states of Brazil covering several biomes is determined by host plant, location, and edaphic factors.</title>
        <authorList>
            <person name="Rouws L."/>
            <person name="Barauna A."/>
            <person name="Beukes C."/>
            <person name="De Faria S.M."/>
            <person name="Gross E."/>
            <person name="Dos Reis Junior F.B."/>
            <person name="Simon M."/>
            <person name="Maluk M."/>
            <person name="Odee D.W."/>
            <person name="Kenicer G."/>
            <person name="Young J.P.W."/>
            <person name="Reis V.M."/>
            <person name="Zilli J."/>
            <person name="James E.K."/>
        </authorList>
    </citation>
    <scope>NUCLEOTIDE SEQUENCE [LARGE SCALE GENOMIC DNA]</scope>
    <source>
        <strain evidence="9 10">JHI1651</strain>
    </source>
</reference>
<dbReference type="InterPro" id="IPR036890">
    <property type="entry name" value="HATPase_C_sf"/>
</dbReference>
<dbReference type="PRINTS" id="PR00344">
    <property type="entry name" value="BCTRLSENSOR"/>
</dbReference>
<dbReference type="InterPro" id="IPR003594">
    <property type="entry name" value="HATPase_dom"/>
</dbReference>
<accession>A0ABV0E4B0</accession>
<dbReference type="PROSITE" id="PS50110">
    <property type="entry name" value="RESPONSE_REGULATORY"/>
    <property type="match status" value="1"/>
</dbReference>
<dbReference type="Gene3D" id="1.10.287.130">
    <property type="match status" value="1"/>
</dbReference>
<dbReference type="PROSITE" id="PS50113">
    <property type="entry name" value="PAC"/>
    <property type="match status" value="1"/>
</dbReference>
<evidence type="ECO:0000256" key="4">
    <source>
        <dbReference type="PROSITE-ProRule" id="PRU00169"/>
    </source>
</evidence>
<dbReference type="SMART" id="SM00387">
    <property type="entry name" value="HATPase_c"/>
    <property type="match status" value="1"/>
</dbReference>
<dbReference type="InterPro" id="IPR001610">
    <property type="entry name" value="PAC"/>
</dbReference>
<dbReference type="InterPro" id="IPR005467">
    <property type="entry name" value="His_kinase_dom"/>
</dbReference>
<dbReference type="PANTHER" id="PTHR43065:SF49">
    <property type="entry name" value="HISTIDINE KINASE"/>
    <property type="match status" value="1"/>
</dbReference>
<evidence type="ECO:0000256" key="3">
    <source>
        <dbReference type="ARBA" id="ARBA00022553"/>
    </source>
</evidence>
<evidence type="ECO:0000259" key="7">
    <source>
        <dbReference type="PROSITE" id="PS50112"/>
    </source>
</evidence>
<dbReference type="CDD" id="cd00130">
    <property type="entry name" value="PAS"/>
    <property type="match status" value="1"/>
</dbReference>